<proteinExistence type="predicted"/>
<dbReference type="STRING" id="671143.DAMO_2438"/>
<accession>D5MJD0</accession>
<sequence length="57" mass="6349">MRIGSSIVYQNTVLMDAVLISTAPWTDRQIVGLLRDRVNPVLYVLPSRVPGISLKPQ</sequence>
<organism evidence="1 2">
    <name type="scientific">Methylomirabilis oxygeniifera</name>
    <dbReference type="NCBI Taxonomy" id="671143"/>
    <lineage>
        <taxon>Bacteria</taxon>
        <taxon>Candidatus Methylomirabilota</taxon>
        <taxon>Candidatus Methylomirabilia</taxon>
        <taxon>Candidatus Methylomirabilales</taxon>
        <taxon>Candidatus Methylomirabilaceae</taxon>
        <taxon>Candidatus Methylomirabilis</taxon>
    </lineage>
</organism>
<dbReference type="HOGENOM" id="CLU_2988082_0_0_0"/>
<evidence type="ECO:0000313" key="1">
    <source>
        <dbReference type="EMBL" id="CBE69504.1"/>
    </source>
</evidence>
<gene>
    <name evidence="1" type="ORF">DAMO_2438</name>
</gene>
<name>D5MJD0_METO1</name>
<dbReference type="AlphaFoldDB" id="D5MJD0"/>
<evidence type="ECO:0000313" key="2">
    <source>
        <dbReference type="Proteomes" id="UP000006898"/>
    </source>
</evidence>
<reference evidence="1 2" key="1">
    <citation type="journal article" date="2010" name="Nature">
        <title>Nitrite-driven anaerobic methane oxidation by oxygenic bacteria.</title>
        <authorList>
            <person name="Ettwig K.F."/>
            <person name="Butler M.K."/>
            <person name="Le Paslier D."/>
            <person name="Pelletier E."/>
            <person name="Mangenot S."/>
            <person name="Kuypers M.M.M."/>
            <person name="Schreiber F."/>
            <person name="Dutilh B.E."/>
            <person name="Zedelius J."/>
            <person name="de Beer D."/>
            <person name="Gloerich J."/>
            <person name="Wessels H.J.C.T."/>
            <person name="van Allen T."/>
            <person name="Luesken F."/>
            <person name="Wu M."/>
            <person name="van de Pas-Schoonen K.T."/>
            <person name="Op den Camp H.J.M."/>
            <person name="Janssen-Megens E.M."/>
            <person name="Francoijs K-J."/>
            <person name="Stunnenberg H."/>
            <person name="Weissenbach J."/>
            <person name="Jetten M.S.M."/>
            <person name="Strous M."/>
        </authorList>
    </citation>
    <scope>NUCLEOTIDE SEQUENCE [LARGE SCALE GENOMIC DNA]</scope>
</reference>
<dbReference type="KEGG" id="mox:DAMO_2438"/>
<protein>
    <submittedName>
        <fullName evidence="1">Uncharacterized protein</fullName>
    </submittedName>
</protein>
<dbReference type="EMBL" id="FP565575">
    <property type="protein sequence ID" value="CBE69504.1"/>
    <property type="molecule type" value="Genomic_DNA"/>
</dbReference>
<dbReference type="Proteomes" id="UP000006898">
    <property type="component" value="Chromosome"/>
</dbReference>